<evidence type="ECO:0000256" key="1">
    <source>
        <dbReference type="ARBA" id="ARBA00010928"/>
    </source>
</evidence>
<comment type="caution">
    <text evidence="4">The sequence shown here is derived from an EMBL/GenBank/DDBJ whole genome shotgun (WGS) entry which is preliminary data.</text>
</comment>
<organism evidence="4 5">
    <name type="scientific">Evansella alkalicola</name>
    <dbReference type="NCBI Taxonomy" id="745819"/>
    <lineage>
        <taxon>Bacteria</taxon>
        <taxon>Bacillati</taxon>
        <taxon>Bacillota</taxon>
        <taxon>Bacilli</taxon>
        <taxon>Bacillales</taxon>
        <taxon>Bacillaceae</taxon>
        <taxon>Evansella</taxon>
    </lineage>
</organism>
<evidence type="ECO:0000259" key="3">
    <source>
        <dbReference type="Pfam" id="PF02894"/>
    </source>
</evidence>
<dbReference type="PANTHER" id="PTHR43249:SF1">
    <property type="entry name" value="D-GLUCOSIDE 3-DEHYDROGENASE"/>
    <property type="match status" value="1"/>
</dbReference>
<sequence length="342" mass="38621">MLNFAIIGCGRIAPFHKEGIRETEGAVLKAVCDLNETKTTNFTVENVSVYNNYRDVLADPEIDVVNICTEHHLHSEIAIAAMEAGKHIIVEKPIALSMEEANRMLEAEKRTGVKATVVFQNRYNKPIELTRRALEDGRFGELSYGAASVRWYRGQDYYNQDLWRGKKYMKDGFLMNQSIHTIDLLLWMMGPVKKVIGQVKTSNLNIEMENIGVAILEFESGAIGMIEGVGASYPDDLEGRLSLVGQHGTVIVGGSATNRLEAWRFEKEYQDEQKYMMELDRKHNENAPTVYGYGHEKVIEDMVCAIKMNRSPKVRLEDGKNALQLILAIYESSENNGVPVWL</sequence>
<dbReference type="InterPro" id="IPR004104">
    <property type="entry name" value="Gfo/Idh/MocA-like_OxRdtase_C"/>
</dbReference>
<name>A0ABS6JSM9_9BACI</name>
<feature type="domain" description="Gfo/Idh/MocA-like oxidoreductase C-terminal" evidence="3">
    <location>
        <begin position="131"/>
        <end position="340"/>
    </location>
</feature>
<dbReference type="InterPro" id="IPR052515">
    <property type="entry name" value="Gfo/Idh/MocA_Oxidoreductase"/>
</dbReference>
<dbReference type="PANTHER" id="PTHR43249">
    <property type="entry name" value="UDP-N-ACETYL-2-AMINO-2-DEOXY-D-GLUCURONATE OXIDASE"/>
    <property type="match status" value="1"/>
</dbReference>
<comment type="similarity">
    <text evidence="1">Belongs to the Gfo/Idh/MocA family.</text>
</comment>
<dbReference type="InterPro" id="IPR000683">
    <property type="entry name" value="Gfo/Idh/MocA-like_OxRdtase_N"/>
</dbReference>
<keyword evidence="5" id="KW-1185">Reference proteome</keyword>
<dbReference type="EMBL" id="JAHQCR010000036">
    <property type="protein sequence ID" value="MBU9721564.1"/>
    <property type="molecule type" value="Genomic_DNA"/>
</dbReference>
<protein>
    <submittedName>
        <fullName evidence="4">Gfo/Idh/MocA family oxidoreductase</fullName>
    </submittedName>
</protein>
<dbReference type="Proteomes" id="UP000790580">
    <property type="component" value="Unassembled WGS sequence"/>
</dbReference>
<dbReference type="SUPFAM" id="SSF51735">
    <property type="entry name" value="NAD(P)-binding Rossmann-fold domains"/>
    <property type="match status" value="1"/>
</dbReference>
<gene>
    <name evidence="4" type="ORF">KS407_08915</name>
</gene>
<evidence type="ECO:0000313" key="4">
    <source>
        <dbReference type="EMBL" id="MBU9721564.1"/>
    </source>
</evidence>
<dbReference type="Pfam" id="PF01408">
    <property type="entry name" value="GFO_IDH_MocA"/>
    <property type="match status" value="1"/>
</dbReference>
<dbReference type="RefSeq" id="WP_176371464.1">
    <property type="nucleotide sequence ID" value="NZ_JAHQCR010000036.1"/>
</dbReference>
<dbReference type="Gene3D" id="3.30.360.10">
    <property type="entry name" value="Dihydrodipicolinate Reductase, domain 2"/>
    <property type="match status" value="1"/>
</dbReference>
<proteinExistence type="inferred from homology"/>
<evidence type="ECO:0000313" key="5">
    <source>
        <dbReference type="Proteomes" id="UP000790580"/>
    </source>
</evidence>
<reference evidence="4 5" key="1">
    <citation type="submission" date="2021-06" db="EMBL/GenBank/DDBJ databases">
        <title>Bacillus sp. RD4P76, an endophyte from a halophyte.</title>
        <authorList>
            <person name="Sun J.-Q."/>
        </authorList>
    </citation>
    <scope>NUCLEOTIDE SEQUENCE [LARGE SCALE GENOMIC DNA]</scope>
    <source>
        <strain evidence="4 5">JCM 17098</strain>
    </source>
</reference>
<dbReference type="Pfam" id="PF02894">
    <property type="entry name" value="GFO_IDH_MocA_C"/>
    <property type="match status" value="1"/>
</dbReference>
<evidence type="ECO:0000259" key="2">
    <source>
        <dbReference type="Pfam" id="PF01408"/>
    </source>
</evidence>
<feature type="domain" description="Gfo/Idh/MocA-like oxidoreductase N-terminal" evidence="2">
    <location>
        <begin position="2"/>
        <end position="117"/>
    </location>
</feature>
<dbReference type="InterPro" id="IPR036291">
    <property type="entry name" value="NAD(P)-bd_dom_sf"/>
</dbReference>
<dbReference type="Gene3D" id="3.40.50.720">
    <property type="entry name" value="NAD(P)-binding Rossmann-like Domain"/>
    <property type="match status" value="1"/>
</dbReference>
<dbReference type="SUPFAM" id="SSF55347">
    <property type="entry name" value="Glyceraldehyde-3-phosphate dehydrogenase-like, C-terminal domain"/>
    <property type="match status" value="1"/>
</dbReference>
<accession>A0ABS6JSM9</accession>